<accession>A0AAP4Q0Y1</accession>
<evidence type="ECO:0000313" key="2">
    <source>
        <dbReference type="Proteomes" id="UP001171508"/>
    </source>
</evidence>
<reference evidence="1" key="2">
    <citation type="submission" date="2023-01" db="EMBL/GenBank/DDBJ databases">
        <authorList>
            <person name="Uljanovas D."/>
        </authorList>
    </citation>
    <scope>NUCLEOTIDE SEQUENCE</scope>
    <source>
        <strain evidence="1">H19</strain>
    </source>
</reference>
<sequence length="291" mass="34881">MDIKNIKKYQIEYESLLKKYEAIVLNEELSSFQIARIIDIVDSFWLDKLNIIEYELEQITYDNDCFLLSGVIYLDIESNEHYSYKTLANYHFLYDPLHKLRNFFRGVKIRSKKENIDLFKRTYKDTLKVLELKKHFFILPISLMVIKDEHSHVEMIRNFYLNSLGSFFDKEFTSFDELFQSFNNYDEIENSLNPNIKEALLIDDEYIFESIETFIKYYFKKRDMLYILDVKSEIEQFSMIIEMQLMQILDILFCSIALNLSPACKNRSELDTNVGVRPDAKTEFNRTVKRS</sequence>
<comment type="caution">
    <text evidence="1">The sequence shown here is derived from an EMBL/GenBank/DDBJ whole genome shotgun (WGS) entry which is preliminary data.</text>
</comment>
<dbReference type="RefSeq" id="WP_301344361.1">
    <property type="nucleotide sequence ID" value="NZ_JAPZCV010000047.1"/>
</dbReference>
<dbReference type="EMBL" id="JAQJJM010000072">
    <property type="protein sequence ID" value="MDN5133515.1"/>
    <property type="molecule type" value="Genomic_DNA"/>
</dbReference>
<reference evidence="1" key="1">
    <citation type="journal article" date="2023" name="Microorganisms">
        <title>Genomic Characterization of Arcobacter butzleri Strains Isolated from Various Sources in Lithuania.</title>
        <authorList>
            <person name="Uljanovas D."/>
            <person name="Golz G."/>
            <person name="Fleischmann S."/>
            <person name="Kudirkiene E."/>
            <person name="Kasetiene N."/>
            <person name="Grineviciene A."/>
            <person name="Tamuleviciene E."/>
            <person name="Aksomaitiene J."/>
            <person name="Alter T."/>
            <person name="Malakauskas M."/>
        </authorList>
    </citation>
    <scope>NUCLEOTIDE SEQUENCE</scope>
    <source>
        <strain evidence="1">H19</strain>
    </source>
</reference>
<evidence type="ECO:0000313" key="1">
    <source>
        <dbReference type="EMBL" id="MDN5133515.1"/>
    </source>
</evidence>
<protein>
    <submittedName>
        <fullName evidence="1">Uncharacterized protein</fullName>
    </submittedName>
</protein>
<name>A0AAP4Q0Y1_9BACT</name>
<proteinExistence type="predicted"/>
<dbReference type="AlphaFoldDB" id="A0AAP4Q0Y1"/>
<gene>
    <name evidence="1" type="ORF">PJV92_12395</name>
</gene>
<dbReference type="Proteomes" id="UP001171508">
    <property type="component" value="Unassembled WGS sequence"/>
</dbReference>
<organism evidence="1 2">
    <name type="scientific">Aliarcobacter butzleri</name>
    <dbReference type="NCBI Taxonomy" id="28197"/>
    <lineage>
        <taxon>Bacteria</taxon>
        <taxon>Pseudomonadati</taxon>
        <taxon>Campylobacterota</taxon>
        <taxon>Epsilonproteobacteria</taxon>
        <taxon>Campylobacterales</taxon>
        <taxon>Arcobacteraceae</taxon>
        <taxon>Aliarcobacter</taxon>
    </lineage>
</organism>